<dbReference type="Pfam" id="PF00067">
    <property type="entry name" value="p450"/>
    <property type="match status" value="1"/>
</dbReference>
<keyword evidence="6" id="KW-0408">Iron</keyword>
<dbReference type="SUPFAM" id="SSF48264">
    <property type="entry name" value="Cytochrome P450"/>
    <property type="match status" value="1"/>
</dbReference>
<dbReference type="InterPro" id="IPR002397">
    <property type="entry name" value="Cyt_P450_B"/>
</dbReference>
<dbReference type="PANTHER" id="PTHR46696:SF4">
    <property type="entry name" value="BIOTIN BIOSYNTHESIS CYTOCHROME P450"/>
    <property type="match status" value="1"/>
</dbReference>
<dbReference type="EMBL" id="CP022603">
    <property type="protein sequence ID" value="ASV84892.1"/>
    <property type="molecule type" value="Genomic_DNA"/>
</dbReference>
<dbReference type="Proteomes" id="UP000215256">
    <property type="component" value="Chromosome 2"/>
</dbReference>
<evidence type="ECO:0000313" key="10">
    <source>
        <dbReference type="Proteomes" id="UP000215256"/>
    </source>
</evidence>
<keyword evidence="3" id="KW-0349">Heme</keyword>
<evidence type="ECO:0000256" key="4">
    <source>
        <dbReference type="ARBA" id="ARBA00022723"/>
    </source>
</evidence>
<dbReference type="GO" id="GO:0020037">
    <property type="term" value="F:heme binding"/>
    <property type="evidence" value="ECO:0007669"/>
    <property type="project" value="InterPro"/>
</dbReference>
<dbReference type="GO" id="GO:0005506">
    <property type="term" value="F:iron ion binding"/>
    <property type="evidence" value="ECO:0007669"/>
    <property type="project" value="InterPro"/>
</dbReference>
<dbReference type="InterPro" id="IPR036396">
    <property type="entry name" value="Cyt_P450_sf"/>
</dbReference>
<evidence type="ECO:0000256" key="2">
    <source>
        <dbReference type="ARBA" id="ARBA00010617"/>
    </source>
</evidence>
<evidence type="ECO:0000256" key="8">
    <source>
        <dbReference type="ARBA" id="ARBA00043906"/>
    </source>
</evidence>
<dbReference type="InterPro" id="IPR001128">
    <property type="entry name" value="Cyt_P450"/>
</dbReference>
<dbReference type="PANTHER" id="PTHR46696">
    <property type="entry name" value="P450, PUTATIVE (EUROFUNG)-RELATED"/>
    <property type="match status" value="1"/>
</dbReference>
<dbReference type="KEGG" id="och:CES85_5696"/>
<sequence length="415" mass="47523">MEKDLSSYDTDLVRPEWYPSGEHHEIFRRLRDEDPLHWAEPDDYGRNFWVVTRYDDMKAILNDAMTFSSSFDSRVPRSGRRLTTLQRRKLMWDASVTLMDPPLHTVMRQPMNKHFSTPMVGRMRADIEKIVDEIIEDIRKKGTADVVDEFAAVLPMHVVFKMLGIPESDWDELGRFAWQAFSPADPRGAIPGKTHEETSFIGIEAIGDYSMRMARDRLANPRDDLASIIARMVVDGTPLDEHEIAGWFLLLILGGLETTRNAISVGMWCFLKDPEQRQLLIDNPTLIDGAVDEILRWTTPARGRLRVARASYKMHGKTINPGDWVVLFAVSGNKDERKFDNPHKFDIRRTPNDHLSLGEGIHACLGRALVRLELKVLFSKIFSAFPDIEFAGDDTPHWVVDHQVTGLSQLMVKFQ</sequence>
<reference evidence="9 10" key="1">
    <citation type="submission" date="2017-07" db="EMBL/GenBank/DDBJ databases">
        <title>Phylogenetic study on the rhizospheric bacterium Ochrobactrum sp. A44.</title>
        <authorList>
            <person name="Krzyzanowska D.M."/>
            <person name="Ossowicki A."/>
            <person name="Rajewska M."/>
            <person name="Maciag T."/>
            <person name="Kaczynski Z."/>
            <person name="Czerwicka M."/>
            <person name="Jafra S."/>
        </authorList>
    </citation>
    <scope>NUCLEOTIDE SEQUENCE [LARGE SCALE GENOMIC DNA]</scope>
    <source>
        <strain evidence="9 10">A44</strain>
    </source>
</reference>
<keyword evidence="4" id="KW-0479">Metal-binding</keyword>
<dbReference type="GO" id="GO:0036199">
    <property type="term" value="F:cholest-4-en-3-one 26-monooxygenase activity"/>
    <property type="evidence" value="ECO:0007669"/>
    <property type="project" value="TreeGrafter"/>
</dbReference>
<comment type="similarity">
    <text evidence="2">Belongs to the cytochrome P450 family.</text>
</comment>
<proteinExistence type="inferred from homology"/>
<dbReference type="RefSeq" id="WP_095445520.1">
    <property type="nucleotide sequence ID" value="NZ_CP022603.1"/>
</dbReference>
<evidence type="ECO:0000256" key="6">
    <source>
        <dbReference type="ARBA" id="ARBA00023004"/>
    </source>
</evidence>
<evidence type="ECO:0000256" key="3">
    <source>
        <dbReference type="ARBA" id="ARBA00022617"/>
    </source>
</evidence>
<evidence type="ECO:0000313" key="9">
    <source>
        <dbReference type="EMBL" id="ASV84892.1"/>
    </source>
</evidence>
<comment type="function">
    <text evidence="8">Cytochromes P450 are a group of heme-thiolate monooxygenases. They oxidize a variety of structurally unrelated compounds, including steroids, fatty acids, and xenobiotics.</text>
</comment>
<dbReference type="GO" id="GO:0006707">
    <property type="term" value="P:cholesterol catabolic process"/>
    <property type="evidence" value="ECO:0007669"/>
    <property type="project" value="TreeGrafter"/>
</dbReference>
<gene>
    <name evidence="9" type="ORF">CES85_5696</name>
</gene>
<protein>
    <submittedName>
        <fullName evidence="9">Cytochrome P450 family protein</fullName>
    </submittedName>
</protein>
<dbReference type="Gene3D" id="1.10.630.10">
    <property type="entry name" value="Cytochrome P450"/>
    <property type="match status" value="1"/>
</dbReference>
<evidence type="ECO:0000256" key="7">
    <source>
        <dbReference type="ARBA" id="ARBA00023033"/>
    </source>
</evidence>
<keyword evidence="5" id="KW-0560">Oxidoreductase</keyword>
<dbReference type="AlphaFoldDB" id="A0A248UE51"/>
<keyword evidence="7" id="KW-0503">Monooxygenase</keyword>
<dbReference type="OrthoDB" id="9801155at2"/>
<evidence type="ECO:0000256" key="5">
    <source>
        <dbReference type="ARBA" id="ARBA00023002"/>
    </source>
</evidence>
<dbReference type="FunFam" id="1.10.630.10:FF:000018">
    <property type="entry name" value="Cytochrome P450 monooxygenase"/>
    <property type="match status" value="1"/>
</dbReference>
<dbReference type="PRINTS" id="PR00359">
    <property type="entry name" value="BP450"/>
</dbReference>
<dbReference type="GO" id="GO:0008395">
    <property type="term" value="F:steroid hydroxylase activity"/>
    <property type="evidence" value="ECO:0007669"/>
    <property type="project" value="TreeGrafter"/>
</dbReference>
<accession>A0A248UE51</accession>
<comment type="cofactor">
    <cofactor evidence="1">
        <name>heme</name>
        <dbReference type="ChEBI" id="CHEBI:30413"/>
    </cofactor>
</comment>
<organism evidence="9 10">
    <name type="scientific">Ochrobactrum quorumnocens</name>
    <dbReference type="NCBI Taxonomy" id="271865"/>
    <lineage>
        <taxon>Bacteria</taxon>
        <taxon>Pseudomonadati</taxon>
        <taxon>Pseudomonadota</taxon>
        <taxon>Alphaproteobacteria</taxon>
        <taxon>Hyphomicrobiales</taxon>
        <taxon>Brucellaceae</taxon>
        <taxon>Brucella/Ochrobactrum group</taxon>
        <taxon>Ochrobactrum</taxon>
    </lineage>
</organism>
<evidence type="ECO:0000256" key="1">
    <source>
        <dbReference type="ARBA" id="ARBA00001971"/>
    </source>
</evidence>
<name>A0A248UE51_9HYPH</name>